<sequence length="216" mass="24580">MLPQSLCDASSSPAALNNFEADTLEADPSVHSEVNAPRHVSVRGIAAFLRRGRVFYQASLCIQSFHMTVRRVPELDRALDVLLLLMSVRNRVGSAEDPDTFAQRIRSAVPEVLAEHGVTAEEIGLRFQVMICMRFWVRPPLHTPQQQCLEVALEAWRRLTCFRSPLGQGARGFMRMDLHELEARWLAFREVYLDILERGGRTREGLRQRLDALEEA</sequence>
<proteinExistence type="predicted"/>
<dbReference type="OrthoDB" id="10454819at2759"/>
<name>A0A1Q9E610_SYMMI</name>
<comment type="caution">
    <text evidence="1">The sequence shown here is derived from an EMBL/GenBank/DDBJ whole genome shotgun (WGS) entry which is preliminary data.</text>
</comment>
<organism evidence="1 2">
    <name type="scientific">Symbiodinium microadriaticum</name>
    <name type="common">Dinoflagellate</name>
    <name type="synonym">Zooxanthella microadriatica</name>
    <dbReference type="NCBI Taxonomy" id="2951"/>
    <lineage>
        <taxon>Eukaryota</taxon>
        <taxon>Sar</taxon>
        <taxon>Alveolata</taxon>
        <taxon>Dinophyceae</taxon>
        <taxon>Suessiales</taxon>
        <taxon>Symbiodiniaceae</taxon>
        <taxon>Symbiodinium</taxon>
    </lineage>
</organism>
<dbReference type="AlphaFoldDB" id="A0A1Q9E610"/>
<evidence type="ECO:0000313" key="1">
    <source>
        <dbReference type="EMBL" id="OLQ02852.1"/>
    </source>
</evidence>
<dbReference type="Proteomes" id="UP000186817">
    <property type="component" value="Unassembled WGS sequence"/>
</dbReference>
<keyword evidence="2" id="KW-1185">Reference proteome</keyword>
<dbReference type="EMBL" id="LSRX01000252">
    <property type="protein sequence ID" value="OLQ02852.1"/>
    <property type="molecule type" value="Genomic_DNA"/>
</dbReference>
<gene>
    <name evidence="1" type="ORF">AK812_SmicGene14268</name>
</gene>
<accession>A0A1Q9E610</accession>
<evidence type="ECO:0000313" key="2">
    <source>
        <dbReference type="Proteomes" id="UP000186817"/>
    </source>
</evidence>
<reference evidence="1 2" key="1">
    <citation type="submission" date="2016-02" db="EMBL/GenBank/DDBJ databases">
        <title>Genome analysis of coral dinoflagellate symbionts highlights evolutionary adaptations to a symbiotic lifestyle.</title>
        <authorList>
            <person name="Aranda M."/>
            <person name="Li Y."/>
            <person name="Liew Y.J."/>
            <person name="Baumgarten S."/>
            <person name="Simakov O."/>
            <person name="Wilson M."/>
            <person name="Piel J."/>
            <person name="Ashoor H."/>
            <person name="Bougouffa S."/>
            <person name="Bajic V.B."/>
            <person name="Ryu T."/>
            <person name="Ravasi T."/>
            <person name="Bayer T."/>
            <person name="Micklem G."/>
            <person name="Kim H."/>
            <person name="Bhak J."/>
            <person name="Lajeunesse T.C."/>
            <person name="Voolstra C.R."/>
        </authorList>
    </citation>
    <scope>NUCLEOTIDE SEQUENCE [LARGE SCALE GENOMIC DNA]</scope>
    <source>
        <strain evidence="1 2">CCMP2467</strain>
    </source>
</reference>
<protein>
    <submittedName>
        <fullName evidence="1">Uncharacterized protein</fullName>
    </submittedName>
</protein>